<evidence type="ECO:0000256" key="3">
    <source>
        <dbReference type="SAM" id="MobiDB-lite"/>
    </source>
</evidence>
<keyword evidence="2" id="KW-0808">Transferase</keyword>
<feature type="compositionally biased region" description="Basic and acidic residues" evidence="3">
    <location>
        <begin position="462"/>
        <end position="492"/>
    </location>
</feature>
<dbReference type="PANTHER" id="PTHR24045">
    <property type="match status" value="1"/>
</dbReference>
<keyword evidence="4" id="KW-0812">Transmembrane</keyword>
<sequence length="783" mass="92082">MVLTTFHIRIKKVYISRAIIAICILIIYITGIKLYIPTIGHDKFSYSKLRSYKFENLTKYLRKLKFGYSTDETVKETEITDYSKYMIGLDQVGNLGSLNKEDYKSVKGQLLEEAQFILDHEPKFFNTVERGGDRLELEFYMQYARDVENGKRGDELEPEWQWAKDISIVYTWINGTDEKLLEKKAKLNGGIKKADQRDRCIDELRYSIRSLCKNLPWHKGQIFIVSPGQTPYWLDTSNPRIKVIDQDDILPKYDGNGKPVSPTFNSFAIEWFLDRVPGVSEQFIQLNDEYFFRRPVHPSFFFYGGGEGYKNKAKIEEFRKNNPVESQKKSKSKGHEHFYKRDNIPNNKDDDDDNYYVHGLKIDKDIREMVAEELKNVTPEEQRNLFFSKRSPQNDHVEDIEDFIKNEMKNEEEENKNQEEINDDLVDMGMDMDNDNDNGNDNDNNINNIVDNVEEFINNSKGGEKGETEDGEKPDNEDGEKPDNEDGEKPDNEDGELPEIEDEETKKDYRNVSKMILKTDDLEINSDNSTSIVRREKVLYKRPFTGHYVFPNAAQHYRFINLYFADEYLVGGFNKARDVARRPFNSTTWKQKFFGAMAMTNACIAEDLGQSTLVNMLEHAPYVWDRDLFELCRRRYKQYVNLTLSHKFRHPLDFVPPFANNFFLRHYASQAGFEKQFDDFYKTKYVHDVDENDDPNQKTRDVLKFGFHIVDFNIRVKVLSFGAVYDDTKRNARTFKRIIEHKTLLFFNINDDYNDLEAGKQFSQFMEYLYPEPSIFEKKDSLP</sequence>
<feature type="transmembrane region" description="Helical" evidence="4">
    <location>
        <begin position="14"/>
        <end position="36"/>
    </location>
</feature>
<dbReference type="InterPro" id="IPR021520">
    <property type="entry name" value="Stealth_CR2"/>
</dbReference>
<dbReference type="GO" id="GO:0016772">
    <property type="term" value="F:transferase activity, transferring phosphorus-containing groups"/>
    <property type="evidence" value="ECO:0007669"/>
    <property type="project" value="InterPro"/>
</dbReference>
<evidence type="ECO:0000259" key="5">
    <source>
        <dbReference type="Pfam" id="PF11380"/>
    </source>
</evidence>
<dbReference type="Pfam" id="PF17102">
    <property type="entry name" value="Stealth_CR3"/>
    <property type="match status" value="1"/>
</dbReference>
<feature type="compositionally biased region" description="Acidic residues" evidence="3">
    <location>
        <begin position="427"/>
        <end position="440"/>
    </location>
</feature>
<feature type="domain" description="Stealth protein CR2 conserved region 2" evidence="5">
    <location>
        <begin position="198"/>
        <end position="303"/>
    </location>
</feature>
<dbReference type="STRING" id="1754192.A0A1Y1XKW6"/>
<reference evidence="7 8" key="2">
    <citation type="submission" date="2016-08" db="EMBL/GenBank/DDBJ databases">
        <title>Pervasive Adenine N6-methylation of Active Genes in Fungi.</title>
        <authorList>
            <consortium name="DOE Joint Genome Institute"/>
            <person name="Mondo S.J."/>
            <person name="Dannebaum R.O."/>
            <person name="Kuo R.C."/>
            <person name="Labutti K."/>
            <person name="Haridas S."/>
            <person name="Kuo A."/>
            <person name="Salamov A."/>
            <person name="Ahrendt S.R."/>
            <person name="Lipzen A."/>
            <person name="Sullivan W."/>
            <person name="Andreopoulos W.B."/>
            <person name="Clum A."/>
            <person name="Lindquist E."/>
            <person name="Daum C."/>
            <person name="Ramamoorthy G.K."/>
            <person name="Gryganskyi A."/>
            <person name="Culley D."/>
            <person name="Magnuson J.K."/>
            <person name="James T.Y."/>
            <person name="O'Malley M.A."/>
            <person name="Stajich J.E."/>
            <person name="Spatafora J.W."/>
            <person name="Visel A."/>
            <person name="Grigoriev I.V."/>
        </authorList>
    </citation>
    <scope>NUCLEOTIDE SEQUENCE [LARGE SCALE GENOMIC DNA]</scope>
    <source>
        <strain evidence="7 8">S4</strain>
    </source>
</reference>
<evidence type="ECO:0000256" key="2">
    <source>
        <dbReference type="ARBA" id="ARBA00022679"/>
    </source>
</evidence>
<dbReference type="EMBL" id="MCFG01000021">
    <property type="protein sequence ID" value="ORX86401.1"/>
    <property type="molecule type" value="Genomic_DNA"/>
</dbReference>
<evidence type="ECO:0000256" key="1">
    <source>
        <dbReference type="ARBA" id="ARBA00007583"/>
    </source>
</evidence>
<evidence type="ECO:0000313" key="7">
    <source>
        <dbReference type="EMBL" id="ORX86401.1"/>
    </source>
</evidence>
<feature type="compositionally biased region" description="Acidic residues" evidence="3">
    <location>
        <begin position="493"/>
        <end position="503"/>
    </location>
</feature>
<gene>
    <name evidence="7" type="ORF">BCR32DRAFT_289987</name>
</gene>
<dbReference type="OrthoDB" id="263283at2759"/>
<protein>
    <submittedName>
        <fullName evidence="7">Uncharacterized protein</fullName>
    </submittedName>
</protein>
<feature type="region of interest" description="Disordered" evidence="3">
    <location>
        <begin position="427"/>
        <end position="447"/>
    </location>
</feature>
<evidence type="ECO:0000259" key="6">
    <source>
        <dbReference type="Pfam" id="PF17102"/>
    </source>
</evidence>
<feature type="region of interest" description="Disordered" evidence="3">
    <location>
        <begin position="320"/>
        <end position="352"/>
    </location>
</feature>
<comment type="similarity">
    <text evidence="1">Belongs to the stealth family.</text>
</comment>
<proteinExistence type="inferred from homology"/>
<reference evidence="7 8" key="1">
    <citation type="submission" date="2016-08" db="EMBL/GenBank/DDBJ databases">
        <title>A Parts List for Fungal Cellulosomes Revealed by Comparative Genomics.</title>
        <authorList>
            <consortium name="DOE Joint Genome Institute"/>
            <person name="Haitjema C.H."/>
            <person name="Gilmore S.P."/>
            <person name="Henske J.K."/>
            <person name="Solomon K.V."/>
            <person name="De Groot R."/>
            <person name="Kuo A."/>
            <person name="Mondo S.J."/>
            <person name="Salamov A.A."/>
            <person name="Labutti K."/>
            <person name="Zhao Z."/>
            <person name="Chiniquy J."/>
            <person name="Barry K."/>
            <person name="Brewer H.M."/>
            <person name="Purvine S.O."/>
            <person name="Wright A.T."/>
            <person name="Boxma B."/>
            <person name="Van Alen T."/>
            <person name="Hackstein J.H."/>
            <person name="Baker S.E."/>
            <person name="Grigoriev I.V."/>
            <person name="O'Malley M.A."/>
        </authorList>
    </citation>
    <scope>NUCLEOTIDE SEQUENCE [LARGE SCALE GENOMIC DNA]</scope>
    <source>
        <strain evidence="7 8">S4</strain>
    </source>
</reference>
<feature type="region of interest" description="Disordered" evidence="3">
    <location>
        <begin position="459"/>
        <end position="508"/>
    </location>
</feature>
<organism evidence="7 8">
    <name type="scientific">Anaeromyces robustus</name>
    <dbReference type="NCBI Taxonomy" id="1754192"/>
    <lineage>
        <taxon>Eukaryota</taxon>
        <taxon>Fungi</taxon>
        <taxon>Fungi incertae sedis</taxon>
        <taxon>Chytridiomycota</taxon>
        <taxon>Chytridiomycota incertae sedis</taxon>
        <taxon>Neocallimastigomycetes</taxon>
        <taxon>Neocallimastigales</taxon>
        <taxon>Neocallimastigaceae</taxon>
        <taxon>Anaeromyces</taxon>
    </lineage>
</organism>
<evidence type="ECO:0000256" key="4">
    <source>
        <dbReference type="SAM" id="Phobius"/>
    </source>
</evidence>
<feature type="compositionally biased region" description="Basic and acidic residues" evidence="3">
    <location>
        <begin position="320"/>
        <end position="343"/>
    </location>
</feature>
<comment type="caution">
    <text evidence="7">The sequence shown here is derived from an EMBL/GenBank/DDBJ whole genome shotgun (WGS) entry which is preliminary data.</text>
</comment>
<dbReference type="InterPro" id="IPR047141">
    <property type="entry name" value="Stealth"/>
</dbReference>
<keyword evidence="8" id="KW-1185">Reference proteome</keyword>
<keyword evidence="4" id="KW-0472">Membrane</keyword>
<keyword evidence="4" id="KW-1133">Transmembrane helix</keyword>
<dbReference type="GO" id="GO:0005794">
    <property type="term" value="C:Golgi apparatus"/>
    <property type="evidence" value="ECO:0007669"/>
    <property type="project" value="TreeGrafter"/>
</dbReference>
<dbReference type="AlphaFoldDB" id="A0A1Y1XKW6"/>
<name>A0A1Y1XKW6_9FUNG</name>
<feature type="domain" description="Stealth protein CR3 conserved region 3" evidence="6">
    <location>
        <begin position="619"/>
        <end position="663"/>
    </location>
</feature>
<dbReference type="InterPro" id="IPR031357">
    <property type="entry name" value="Stealth_CR3"/>
</dbReference>
<dbReference type="PANTHER" id="PTHR24045:SF0">
    <property type="entry name" value="N-ACETYLGLUCOSAMINE-1-PHOSPHOTRANSFERASE SUBUNITS ALPHA_BETA"/>
    <property type="match status" value="1"/>
</dbReference>
<dbReference type="Proteomes" id="UP000193944">
    <property type="component" value="Unassembled WGS sequence"/>
</dbReference>
<accession>A0A1Y1XKW6</accession>
<dbReference type="Pfam" id="PF11380">
    <property type="entry name" value="Stealth_CR2"/>
    <property type="match status" value="1"/>
</dbReference>
<evidence type="ECO:0000313" key="8">
    <source>
        <dbReference type="Proteomes" id="UP000193944"/>
    </source>
</evidence>